<evidence type="ECO:0000313" key="3">
    <source>
        <dbReference type="Proteomes" id="UP000593892"/>
    </source>
</evidence>
<reference evidence="2 3" key="1">
    <citation type="submission" date="2020-10" db="EMBL/GenBank/DDBJ databases">
        <title>Complete genome sequence of Paludibaculum fermentans P105T, a facultatively anaerobic acidobacterium capable of dissimilatory Fe(III) reduction.</title>
        <authorList>
            <person name="Dedysh S.N."/>
            <person name="Beletsky A.V."/>
            <person name="Kulichevskaya I.S."/>
            <person name="Mardanov A.V."/>
            <person name="Ravin N.V."/>
        </authorList>
    </citation>
    <scope>NUCLEOTIDE SEQUENCE [LARGE SCALE GENOMIC DNA]</scope>
    <source>
        <strain evidence="2 3">P105</strain>
    </source>
</reference>
<gene>
    <name evidence="2" type="ORF">IRI77_02460</name>
</gene>
<keyword evidence="2" id="KW-0969">Cilium</keyword>
<protein>
    <submittedName>
        <fullName evidence="2">FliM/FliN family flagellar motor switch protein</fullName>
    </submittedName>
</protein>
<keyword evidence="2" id="KW-0966">Cell projection</keyword>
<accession>A0A7S7NS87</accession>
<dbReference type="Pfam" id="PF01052">
    <property type="entry name" value="FliMN_C"/>
    <property type="match status" value="1"/>
</dbReference>
<dbReference type="KEGG" id="pfer:IRI77_02460"/>
<dbReference type="SUPFAM" id="SSF101801">
    <property type="entry name" value="Surface presentation of antigens (SPOA)"/>
    <property type="match status" value="1"/>
</dbReference>
<dbReference type="Proteomes" id="UP000593892">
    <property type="component" value="Chromosome"/>
</dbReference>
<evidence type="ECO:0000313" key="2">
    <source>
        <dbReference type="EMBL" id="QOY88842.1"/>
    </source>
</evidence>
<proteinExistence type="predicted"/>
<feature type="domain" description="Flagellar motor switch protein FliN-like C-terminal" evidence="1">
    <location>
        <begin position="16"/>
        <end position="82"/>
    </location>
</feature>
<evidence type="ECO:0000259" key="1">
    <source>
        <dbReference type="Pfam" id="PF01052"/>
    </source>
</evidence>
<dbReference type="RefSeq" id="WP_194450505.1">
    <property type="nucleotide sequence ID" value="NZ_CP063849.1"/>
</dbReference>
<name>A0A7S7NS87_PALFE</name>
<keyword evidence="3" id="KW-1185">Reference proteome</keyword>
<dbReference type="EMBL" id="CP063849">
    <property type="protein sequence ID" value="QOY88842.1"/>
    <property type="molecule type" value="Genomic_DNA"/>
</dbReference>
<keyword evidence="2" id="KW-0282">Flagellum</keyword>
<sequence>MANRDHEKQMPANLMHALSIEMEATAPHRDMSLREIVALRPGTVLRLTSGPRSSIELCSGGRRLASAELAQSGGKFAVRIVNNANPRGKR</sequence>
<dbReference type="Gene3D" id="2.30.330.10">
    <property type="entry name" value="SpoA-like"/>
    <property type="match status" value="1"/>
</dbReference>
<dbReference type="InterPro" id="IPR036429">
    <property type="entry name" value="SpoA-like_sf"/>
</dbReference>
<organism evidence="2 3">
    <name type="scientific">Paludibaculum fermentans</name>
    <dbReference type="NCBI Taxonomy" id="1473598"/>
    <lineage>
        <taxon>Bacteria</taxon>
        <taxon>Pseudomonadati</taxon>
        <taxon>Acidobacteriota</taxon>
        <taxon>Terriglobia</taxon>
        <taxon>Bryobacterales</taxon>
        <taxon>Bryobacteraceae</taxon>
        <taxon>Paludibaculum</taxon>
    </lineage>
</organism>
<dbReference type="AlphaFoldDB" id="A0A7S7NS87"/>
<dbReference type="InterPro" id="IPR001543">
    <property type="entry name" value="FliN-like_C"/>
</dbReference>